<evidence type="ECO:0000313" key="3">
    <source>
        <dbReference type="Proteomes" id="UP000288168"/>
    </source>
</evidence>
<organism evidence="2 3">
    <name type="scientific">Fusarium duplospermum</name>
    <dbReference type="NCBI Taxonomy" id="1325734"/>
    <lineage>
        <taxon>Eukaryota</taxon>
        <taxon>Fungi</taxon>
        <taxon>Dikarya</taxon>
        <taxon>Ascomycota</taxon>
        <taxon>Pezizomycotina</taxon>
        <taxon>Sordariomycetes</taxon>
        <taxon>Hypocreomycetidae</taxon>
        <taxon>Hypocreales</taxon>
        <taxon>Nectriaceae</taxon>
        <taxon>Fusarium</taxon>
        <taxon>Fusarium solani species complex</taxon>
    </lineage>
</organism>
<accession>A0A428R5W0</accession>
<protein>
    <submittedName>
        <fullName evidence="2">Uncharacterized protein</fullName>
    </submittedName>
</protein>
<evidence type="ECO:0000256" key="1">
    <source>
        <dbReference type="SAM" id="MobiDB-lite"/>
    </source>
</evidence>
<dbReference type="AlphaFoldDB" id="A0A428R5W0"/>
<feature type="region of interest" description="Disordered" evidence="1">
    <location>
        <begin position="1"/>
        <end position="49"/>
    </location>
</feature>
<dbReference type="EMBL" id="NKCI01000003">
    <property type="protein sequence ID" value="RSL72847.1"/>
    <property type="molecule type" value="Genomic_DNA"/>
</dbReference>
<comment type="caution">
    <text evidence="2">The sequence shown here is derived from an EMBL/GenBank/DDBJ whole genome shotgun (WGS) entry which is preliminary data.</text>
</comment>
<evidence type="ECO:0000313" key="2">
    <source>
        <dbReference type="EMBL" id="RSL72847.1"/>
    </source>
</evidence>
<dbReference type="OrthoDB" id="10566163at2759"/>
<sequence length="117" mass="13079">MPPLCPRELRSLALNPGGNLKRALGRDPTGPGKCPQAPTPRHSAHSSRPTVAHSLLRREQAWTMNQRTVEAVAHRIPDYPTMAPWAMGYGWQWSCKRAEPARLRGRVTSEGEVWGFD</sequence>
<reference evidence="2 3" key="1">
    <citation type="submission" date="2017-06" db="EMBL/GenBank/DDBJ databases">
        <title>Comparative genomic analysis of Ambrosia Fusariam Clade fungi.</title>
        <authorList>
            <person name="Stajich J.E."/>
            <person name="Carrillo J."/>
            <person name="Kijimoto T."/>
            <person name="Eskalen A."/>
            <person name="O'Donnell K."/>
            <person name="Kasson M."/>
        </authorList>
    </citation>
    <scope>NUCLEOTIDE SEQUENCE [LARGE SCALE GENOMIC DNA]</scope>
    <source>
        <strain evidence="2 3">NRRL62584</strain>
    </source>
</reference>
<keyword evidence="3" id="KW-1185">Reference proteome</keyword>
<dbReference type="Proteomes" id="UP000288168">
    <property type="component" value="Unassembled WGS sequence"/>
</dbReference>
<proteinExistence type="predicted"/>
<name>A0A428R5W0_9HYPO</name>
<gene>
    <name evidence="2" type="ORF">CEP54_000716</name>
</gene>